<keyword evidence="1" id="KW-0472">Membrane</keyword>
<feature type="transmembrane region" description="Helical" evidence="1">
    <location>
        <begin position="19"/>
        <end position="39"/>
    </location>
</feature>
<organism evidence="2 3">
    <name type="scientific">Paracoccus seriniphilus</name>
    <dbReference type="NCBI Taxonomy" id="184748"/>
    <lineage>
        <taxon>Bacteria</taxon>
        <taxon>Pseudomonadati</taxon>
        <taxon>Pseudomonadota</taxon>
        <taxon>Alphaproteobacteria</taxon>
        <taxon>Rhodobacterales</taxon>
        <taxon>Paracoccaceae</taxon>
        <taxon>Paracoccus</taxon>
    </lineage>
</organism>
<accession>A0A239PQW8</accession>
<keyword evidence="3" id="KW-1185">Reference proteome</keyword>
<sequence length="114" mass="11791">MSVLETYEKHDPGQPVARVIGGACIMAVVLFAALGPLMVPGDPFAQSLMKALAGPEAAAPLGYDHLGRSVYHRLAQALRLSPLIALASVATAGTAGLLLWGRWRRRGAGGSTAS</sequence>
<dbReference type="AlphaFoldDB" id="A0A239PQW8"/>
<proteinExistence type="predicted"/>
<evidence type="ECO:0008006" key="4">
    <source>
        <dbReference type="Google" id="ProtNLM"/>
    </source>
</evidence>
<keyword evidence="1" id="KW-0812">Transmembrane</keyword>
<reference evidence="2 3" key="1">
    <citation type="submission" date="2017-07" db="EMBL/GenBank/DDBJ databases">
        <authorList>
            <person name="Sun Z.S."/>
            <person name="Albrecht U."/>
            <person name="Echele G."/>
            <person name="Lee C.C."/>
        </authorList>
    </citation>
    <scope>NUCLEOTIDE SEQUENCE [LARGE SCALE GENOMIC DNA]</scope>
    <source>
        <strain evidence="2 3">DSM 14827</strain>
    </source>
</reference>
<dbReference type="Proteomes" id="UP000198307">
    <property type="component" value="Unassembled WGS sequence"/>
</dbReference>
<dbReference type="RefSeq" id="WP_245846894.1">
    <property type="nucleotide sequence ID" value="NZ_CP067129.1"/>
</dbReference>
<keyword evidence="1" id="KW-1133">Transmembrane helix</keyword>
<dbReference type="EMBL" id="FZQB01000003">
    <property type="protein sequence ID" value="SNT72679.1"/>
    <property type="molecule type" value="Genomic_DNA"/>
</dbReference>
<evidence type="ECO:0000313" key="3">
    <source>
        <dbReference type="Proteomes" id="UP000198307"/>
    </source>
</evidence>
<protein>
    <recommendedName>
        <fullName evidence="4">Peptide/nickel transport system permease protein</fullName>
    </recommendedName>
</protein>
<evidence type="ECO:0000313" key="2">
    <source>
        <dbReference type="EMBL" id="SNT72679.1"/>
    </source>
</evidence>
<feature type="transmembrane region" description="Helical" evidence="1">
    <location>
        <begin position="80"/>
        <end position="100"/>
    </location>
</feature>
<gene>
    <name evidence="2" type="ORF">SAMN05444959_103177</name>
</gene>
<evidence type="ECO:0000256" key="1">
    <source>
        <dbReference type="SAM" id="Phobius"/>
    </source>
</evidence>
<name>A0A239PQW8_9RHOB</name>